<evidence type="ECO:0000256" key="2">
    <source>
        <dbReference type="ARBA" id="ARBA00005628"/>
    </source>
</evidence>
<reference evidence="10" key="1">
    <citation type="submission" date="2020-07" db="EMBL/GenBank/DDBJ databases">
        <authorList>
            <person name="Tarantini F.S."/>
            <person name="Hong K.W."/>
            <person name="Chan K.G."/>
        </authorList>
    </citation>
    <scope>NUCLEOTIDE SEQUENCE</scope>
    <source>
        <strain evidence="10">32-07</strain>
    </source>
</reference>
<keyword evidence="11" id="KW-1185">Reference proteome</keyword>
<dbReference type="RefSeq" id="WP_231332503.1">
    <property type="nucleotide sequence ID" value="NZ_CP059572.1"/>
</dbReference>
<dbReference type="InterPro" id="IPR006543">
    <property type="entry name" value="Histidinol-phos"/>
</dbReference>
<dbReference type="PANTHER" id="PTHR42891">
    <property type="entry name" value="D-GLYCERO-BETA-D-MANNO-HEPTOSE-1,7-BISPHOSPHATE 7-PHOSPHATASE"/>
    <property type="match status" value="1"/>
</dbReference>
<dbReference type="Pfam" id="PF00535">
    <property type="entry name" value="Glycos_transf_2"/>
    <property type="match status" value="1"/>
</dbReference>
<dbReference type="Gene3D" id="3.90.550.10">
    <property type="entry name" value="Spore Coat Polysaccharide Biosynthesis Protein SpsA, Chain A"/>
    <property type="match status" value="1"/>
</dbReference>
<dbReference type="SUPFAM" id="SSF53448">
    <property type="entry name" value="Nucleotide-diphospho-sugar transferases"/>
    <property type="match status" value="1"/>
</dbReference>
<comment type="similarity">
    <text evidence="2">Belongs to the GmhB family.</text>
</comment>
<keyword evidence="5 10" id="KW-0378">Hydrolase</keyword>
<evidence type="ECO:0000256" key="1">
    <source>
        <dbReference type="ARBA" id="ARBA00004496"/>
    </source>
</evidence>
<evidence type="ECO:0000256" key="5">
    <source>
        <dbReference type="ARBA" id="ARBA00022801"/>
    </source>
</evidence>
<dbReference type="EMBL" id="CP059572">
    <property type="protein sequence ID" value="QXJ19494.1"/>
    <property type="molecule type" value="Genomic_DNA"/>
</dbReference>
<dbReference type="GO" id="GO:0016787">
    <property type="term" value="F:hydrolase activity"/>
    <property type="evidence" value="ECO:0007669"/>
    <property type="project" value="UniProtKB-KW"/>
</dbReference>
<dbReference type="NCBIfam" id="TIGR01656">
    <property type="entry name" value="Histidinol-ppas"/>
    <property type="match status" value="1"/>
</dbReference>
<evidence type="ECO:0000256" key="8">
    <source>
        <dbReference type="SAM" id="MobiDB-lite"/>
    </source>
</evidence>
<protein>
    <recommendedName>
        <fullName evidence="7">D,D-heptose 1,7-bisphosphate phosphatase</fullName>
    </recommendedName>
</protein>
<dbReference type="InterPro" id="IPR023214">
    <property type="entry name" value="HAD_sf"/>
</dbReference>
<gene>
    <name evidence="10" type="ORF">AGRA3207_000042</name>
</gene>
<dbReference type="InterPro" id="IPR001173">
    <property type="entry name" value="Glyco_trans_2-like"/>
</dbReference>
<keyword evidence="6" id="KW-0119">Carbohydrate metabolism</keyword>
<keyword evidence="3" id="KW-0963">Cytoplasm</keyword>
<dbReference type="Gene3D" id="3.40.50.1000">
    <property type="entry name" value="HAD superfamily/HAD-like"/>
    <property type="match status" value="1"/>
</dbReference>
<evidence type="ECO:0000256" key="6">
    <source>
        <dbReference type="ARBA" id="ARBA00023277"/>
    </source>
</evidence>
<dbReference type="PANTHER" id="PTHR42891:SF1">
    <property type="entry name" value="D-GLYCERO-BETA-D-MANNO-HEPTOSE-1,7-BISPHOSPHATE 7-PHOSPHATASE"/>
    <property type="match status" value="1"/>
</dbReference>
<dbReference type="InterPro" id="IPR036412">
    <property type="entry name" value="HAD-like_sf"/>
</dbReference>
<dbReference type="SUPFAM" id="SSF56784">
    <property type="entry name" value="HAD-like"/>
    <property type="match status" value="1"/>
</dbReference>
<evidence type="ECO:0000313" key="10">
    <source>
        <dbReference type="EMBL" id="QXJ19494.1"/>
    </source>
</evidence>
<evidence type="ECO:0000313" key="11">
    <source>
        <dbReference type="Proteomes" id="UP001049518"/>
    </source>
</evidence>
<dbReference type="Pfam" id="PF13242">
    <property type="entry name" value="Hydrolase_like"/>
    <property type="match status" value="1"/>
</dbReference>
<dbReference type="InterPro" id="IPR029044">
    <property type="entry name" value="Nucleotide-diphossugar_trans"/>
</dbReference>
<evidence type="ECO:0000259" key="9">
    <source>
        <dbReference type="Pfam" id="PF00535"/>
    </source>
</evidence>
<dbReference type="InterPro" id="IPR006549">
    <property type="entry name" value="HAD-SF_hydro_IIIA"/>
</dbReference>
<sequence>MSHTVVVPTIGRDSLRVTLDALLASAAGGEGAPHEIIVVDDRPVPGAPLPLPLPPPGGPGIRVLRSGGRGPAAARNTGWRAAATEWVAFLDDDVVPGPGWCARLADDLAGLPPGVAGSKGRVRVPPPDGQRPTDWERGTAGLADADWITADMAYRRGVLAGTGGFDERFRRAYREDADLALRVLDAGHRLVRGTREITHPVRPAGPWASVRAQAGNADDVLMWRLHGRSWRARAGEGPGLLRRHAATTLAGLAALVTVPPALVAARRRPPRRGRVTGIALVSGTVWAALTARFAAERIRPGPRTGAEVALMLVTSAVIPPVAIRHRIRGLLAHRRARPWAGPRVVLFDRDDTLIRDVPYNGDPRRVEPMPGARRALDRLRRHGVRIGVVSNQSGVAKGRITAGDVRRVNARVEELLGRVDVWEFCPHDGDDGCACRKPLPGMIERAARRLGARPSDCAVIGDIGGDVEAAAAAGARGILVPTGRTLPVEIARAPETAPTLEAAVDLLLGGGRSR</sequence>
<name>A0ABX8QNK8_9ACTN</name>
<accession>A0ABX8QNK8</accession>
<feature type="region of interest" description="Disordered" evidence="8">
    <location>
        <begin position="116"/>
        <end position="137"/>
    </location>
</feature>
<dbReference type="NCBIfam" id="TIGR01662">
    <property type="entry name" value="HAD-SF-IIIA"/>
    <property type="match status" value="1"/>
</dbReference>
<evidence type="ECO:0000256" key="3">
    <source>
        <dbReference type="ARBA" id="ARBA00022490"/>
    </source>
</evidence>
<dbReference type="InterPro" id="IPR004446">
    <property type="entry name" value="Heptose_bisP_phosphatase"/>
</dbReference>
<organism evidence="10 11">
    <name type="scientific">Actinomadura graeca</name>
    <dbReference type="NCBI Taxonomy" id="2750812"/>
    <lineage>
        <taxon>Bacteria</taxon>
        <taxon>Bacillati</taxon>
        <taxon>Actinomycetota</taxon>
        <taxon>Actinomycetes</taxon>
        <taxon>Streptosporangiales</taxon>
        <taxon>Thermomonosporaceae</taxon>
        <taxon>Actinomadura</taxon>
    </lineage>
</organism>
<keyword evidence="4" id="KW-0479">Metal-binding</keyword>
<comment type="subcellular location">
    <subcellularLocation>
        <location evidence="1">Cytoplasm</location>
    </subcellularLocation>
</comment>
<evidence type="ECO:0000256" key="4">
    <source>
        <dbReference type="ARBA" id="ARBA00022723"/>
    </source>
</evidence>
<evidence type="ECO:0000256" key="7">
    <source>
        <dbReference type="ARBA" id="ARBA00031828"/>
    </source>
</evidence>
<proteinExistence type="inferred from homology"/>
<dbReference type="Proteomes" id="UP001049518">
    <property type="component" value="Chromosome"/>
</dbReference>
<feature type="domain" description="Glycosyltransferase 2-like" evidence="9">
    <location>
        <begin position="4"/>
        <end position="123"/>
    </location>
</feature>